<keyword evidence="4" id="KW-1185">Reference proteome</keyword>
<reference evidence="3 4" key="1">
    <citation type="submission" date="2017-02" db="EMBL/GenBank/DDBJ databases">
        <title>Whole genome sequencing of Rhodanobacter lindaniclasticus DSM 17932.</title>
        <authorList>
            <person name="Kumar S."/>
            <person name="Patil P."/>
            <person name="Patil P.B."/>
        </authorList>
    </citation>
    <scope>NUCLEOTIDE SEQUENCE [LARGE SCALE GENOMIC DNA]</scope>
    <source>
        <strain evidence="3 4">DSM 17932</strain>
    </source>
</reference>
<dbReference type="InterPro" id="IPR029057">
    <property type="entry name" value="PRTase-like"/>
</dbReference>
<dbReference type="EMBL" id="MWIO01000027">
    <property type="protein sequence ID" value="THD07153.1"/>
    <property type="molecule type" value="Genomic_DNA"/>
</dbReference>
<evidence type="ECO:0000259" key="2">
    <source>
        <dbReference type="Pfam" id="PF00156"/>
    </source>
</evidence>
<dbReference type="CDD" id="cd06223">
    <property type="entry name" value="PRTases_typeI"/>
    <property type="match status" value="1"/>
</dbReference>
<dbReference type="Proteomes" id="UP000306317">
    <property type="component" value="Unassembled WGS sequence"/>
</dbReference>
<evidence type="ECO:0000313" key="3">
    <source>
        <dbReference type="EMBL" id="THD07153.1"/>
    </source>
</evidence>
<keyword evidence="1" id="KW-0378">Hydrolase</keyword>
<dbReference type="PANTHER" id="PTHR22946:SF9">
    <property type="entry name" value="POLYKETIDE TRANSFERASE AF380"/>
    <property type="match status" value="1"/>
</dbReference>
<name>A0A4S3KF06_9GAMM</name>
<dbReference type="InterPro" id="IPR029058">
    <property type="entry name" value="AB_hydrolase_fold"/>
</dbReference>
<evidence type="ECO:0000256" key="1">
    <source>
        <dbReference type="ARBA" id="ARBA00022801"/>
    </source>
</evidence>
<dbReference type="PANTHER" id="PTHR22946">
    <property type="entry name" value="DIENELACTONE HYDROLASE DOMAIN-CONTAINING PROTEIN-RELATED"/>
    <property type="match status" value="1"/>
</dbReference>
<feature type="domain" description="Phosphoribosyltransferase" evidence="2">
    <location>
        <begin position="19"/>
        <end position="199"/>
    </location>
</feature>
<dbReference type="OrthoDB" id="9810066at2"/>
<protein>
    <submittedName>
        <fullName evidence="3">Phosphoribosyltransferase</fullName>
    </submittedName>
</protein>
<dbReference type="SUPFAM" id="SSF53271">
    <property type="entry name" value="PRTase-like"/>
    <property type="match status" value="1"/>
</dbReference>
<dbReference type="Gene3D" id="3.30.1310.20">
    <property type="entry name" value="PRTase-like"/>
    <property type="match status" value="1"/>
</dbReference>
<comment type="caution">
    <text evidence="3">The sequence shown here is derived from an EMBL/GenBank/DDBJ whole genome shotgun (WGS) entry which is preliminary data.</text>
</comment>
<organism evidence="3 4">
    <name type="scientific">Rhodanobacter lindaniclasticus</name>
    <dbReference type="NCBI Taxonomy" id="75310"/>
    <lineage>
        <taxon>Bacteria</taxon>
        <taxon>Pseudomonadati</taxon>
        <taxon>Pseudomonadota</taxon>
        <taxon>Gammaproteobacteria</taxon>
        <taxon>Lysobacterales</taxon>
        <taxon>Rhodanobacteraceae</taxon>
        <taxon>Rhodanobacter</taxon>
    </lineage>
</organism>
<gene>
    <name evidence="3" type="ORF">B1991_09495</name>
</gene>
<dbReference type="InterPro" id="IPR000836">
    <property type="entry name" value="PRTase_dom"/>
</dbReference>
<keyword evidence="3" id="KW-0328">Glycosyltransferase</keyword>
<dbReference type="Pfam" id="PF00156">
    <property type="entry name" value="Pribosyltran"/>
    <property type="match status" value="1"/>
</dbReference>
<keyword evidence="3" id="KW-0808">Transferase</keyword>
<dbReference type="RefSeq" id="WP_136258492.1">
    <property type="nucleotide sequence ID" value="NZ_MWIO01000027.1"/>
</dbReference>
<dbReference type="InterPro" id="IPR050261">
    <property type="entry name" value="FrsA_esterase"/>
</dbReference>
<dbReference type="GO" id="GO:0052689">
    <property type="term" value="F:carboxylic ester hydrolase activity"/>
    <property type="evidence" value="ECO:0007669"/>
    <property type="project" value="UniProtKB-ARBA"/>
</dbReference>
<dbReference type="Gene3D" id="3.40.50.1820">
    <property type="entry name" value="alpha/beta hydrolase"/>
    <property type="match status" value="1"/>
</dbReference>
<dbReference type="GO" id="GO:0016757">
    <property type="term" value="F:glycosyltransferase activity"/>
    <property type="evidence" value="ECO:0007669"/>
    <property type="project" value="UniProtKB-KW"/>
</dbReference>
<evidence type="ECO:0000313" key="4">
    <source>
        <dbReference type="Proteomes" id="UP000306317"/>
    </source>
</evidence>
<dbReference type="SUPFAM" id="SSF53474">
    <property type="entry name" value="alpha/beta-Hydrolases"/>
    <property type="match status" value="1"/>
</dbReference>
<accession>A0A4S3KF06</accession>
<dbReference type="Gene3D" id="3.40.50.2020">
    <property type="match status" value="1"/>
</dbReference>
<dbReference type="AlphaFoldDB" id="A0A4S3KF06"/>
<sequence>MPQRHAGPFRDRDDAGEQLAQALSFLRGQHPLVLAIPRGGVPVGRIVADRLDGELDVVLVRKLGAPGHEEFAIGAVDEEGRVQTTPEAASVGADERYVTREAARQLATIRSRRERYSPHHSAIDPARRVVVVVDDGLATGATMQAALRAVRARRPARLVCAVPVASPRSLAEVAALADDLVYLSAPEHFRAVGQFYLDFDAVEDAQVMRLLARPPGPTATTVEAVRIDAGGVALDGDLEMPAQAAGLVIFAHGSGSNRRSVRNRGVAHALHAQGLATLLFDLLTEEEARDLPARFDIPRLASRLDSALQWAAGHAGTASLPVGLFGASTGAAAALVLAARDPRRIGAVVSRGGRPDLAGEDMLARVRAPTLLIVGGADTQVIALNRAALAALACPAKMVLVPHATHLFEEPGALEAVAGLAAEWLARWLRHGGVLRGGVESAAS</sequence>
<proteinExistence type="predicted"/>